<proteinExistence type="predicted"/>
<evidence type="ECO:0000256" key="1">
    <source>
        <dbReference type="SAM" id="Coils"/>
    </source>
</evidence>
<protein>
    <submittedName>
        <fullName evidence="2">Uncharacterized protein</fullName>
    </submittedName>
</protein>
<reference evidence="2 3" key="1">
    <citation type="submission" date="2013-06" db="EMBL/GenBank/DDBJ databases">
        <authorList>
            <person name="Weinstock G."/>
            <person name="Sodergren E."/>
            <person name="Lobos E.A."/>
            <person name="Fulton L."/>
            <person name="Fulton R."/>
            <person name="Courtney L."/>
            <person name="Fronick C."/>
            <person name="O'Laughlin M."/>
            <person name="Godfrey J."/>
            <person name="Wilson R.M."/>
            <person name="Miner T."/>
            <person name="Farmer C."/>
            <person name="Delehaunty K."/>
            <person name="Cordes M."/>
            <person name="Minx P."/>
            <person name="Tomlinson C."/>
            <person name="Chen J."/>
            <person name="Wollam A."/>
            <person name="Pepin K.H."/>
            <person name="Bhonagiri V."/>
            <person name="Zhang X."/>
            <person name="Warren W."/>
            <person name="Mitreva M."/>
            <person name="Mardis E.R."/>
            <person name="Wilson R.K."/>
        </authorList>
    </citation>
    <scope>NUCLEOTIDE SEQUENCE [LARGE SCALE GENOMIC DNA]</scope>
    <source>
        <strain evidence="2 3">RP2S-4</strain>
    </source>
</reference>
<sequence length="206" mass="22862">MKQTTKNYLLIGGLVLSFCLNATQFLVFKSAENSVDTAEVNQTVEQEKSILEGKLKEREKRINELQAQLAEKDEVPEGEATGFEQTYAKQSIAFSKLALSGQTGAVNYAEELKPLVTEELYNRMIQSAEEKTETAAIQLEFTGESAFIDVSTMTTNKATVFVKLVYRYANGSNNAAKEQPETNAYLKLTLVKDTTGQSRISNFEMG</sequence>
<feature type="coiled-coil region" evidence="1">
    <location>
        <begin position="41"/>
        <end position="75"/>
    </location>
</feature>
<comment type="caution">
    <text evidence="2">The sequence shown here is derived from an EMBL/GenBank/DDBJ whole genome shotgun (WGS) entry which is preliminary data.</text>
</comment>
<keyword evidence="1" id="KW-0175">Coiled coil</keyword>
<name>A0ABC9TM72_ENTFL</name>
<evidence type="ECO:0000313" key="2">
    <source>
        <dbReference type="EMBL" id="EPI08727.1"/>
    </source>
</evidence>
<dbReference type="Proteomes" id="UP000015750">
    <property type="component" value="Unassembled WGS sequence"/>
</dbReference>
<organism evidence="2 3">
    <name type="scientific">Enterococcus faecalis RP2S-4</name>
    <dbReference type="NCBI Taxonomy" id="1244145"/>
    <lineage>
        <taxon>Bacteria</taxon>
        <taxon>Bacillati</taxon>
        <taxon>Bacillota</taxon>
        <taxon>Bacilli</taxon>
        <taxon>Lactobacillales</taxon>
        <taxon>Enterococcaceae</taxon>
        <taxon>Enterococcus</taxon>
    </lineage>
</organism>
<dbReference type="AlphaFoldDB" id="A0ABC9TM72"/>
<gene>
    <name evidence="2" type="ORF">D358_01502</name>
</gene>
<accession>A0ABC9TM72</accession>
<evidence type="ECO:0000313" key="3">
    <source>
        <dbReference type="Proteomes" id="UP000015750"/>
    </source>
</evidence>
<dbReference type="RefSeq" id="WP_016627339.1">
    <property type="nucleotide sequence ID" value="NZ_KE351874.1"/>
</dbReference>
<dbReference type="EMBL" id="ATIR01000044">
    <property type="protein sequence ID" value="EPI08727.1"/>
    <property type="molecule type" value="Genomic_DNA"/>
</dbReference>